<name>A0A813GTN4_POLGL</name>
<accession>A0A813GTN4</accession>
<keyword evidence="1" id="KW-0175">Coiled coil</keyword>
<protein>
    <submittedName>
        <fullName evidence="2">Uncharacterized protein</fullName>
    </submittedName>
</protein>
<proteinExistence type="predicted"/>
<organism evidence="2 3">
    <name type="scientific">Polarella glacialis</name>
    <name type="common">Dinoflagellate</name>
    <dbReference type="NCBI Taxonomy" id="89957"/>
    <lineage>
        <taxon>Eukaryota</taxon>
        <taxon>Sar</taxon>
        <taxon>Alveolata</taxon>
        <taxon>Dinophyceae</taxon>
        <taxon>Suessiales</taxon>
        <taxon>Suessiaceae</taxon>
        <taxon>Polarella</taxon>
    </lineage>
</organism>
<keyword evidence="3" id="KW-1185">Reference proteome</keyword>
<dbReference type="AlphaFoldDB" id="A0A813GTN4"/>
<dbReference type="OrthoDB" id="10353888at2759"/>
<gene>
    <name evidence="2" type="ORF">PGLA1383_LOCUS45299</name>
</gene>
<evidence type="ECO:0000313" key="2">
    <source>
        <dbReference type="EMBL" id="CAE8628693.1"/>
    </source>
</evidence>
<evidence type="ECO:0000313" key="3">
    <source>
        <dbReference type="Proteomes" id="UP000654075"/>
    </source>
</evidence>
<evidence type="ECO:0000256" key="1">
    <source>
        <dbReference type="SAM" id="Coils"/>
    </source>
</evidence>
<dbReference type="EMBL" id="CAJNNV010029461">
    <property type="protein sequence ID" value="CAE8628693.1"/>
    <property type="molecule type" value="Genomic_DNA"/>
</dbReference>
<feature type="coiled-coil region" evidence="1">
    <location>
        <begin position="135"/>
        <end position="162"/>
    </location>
</feature>
<comment type="caution">
    <text evidence="2">The sequence shown here is derived from an EMBL/GenBank/DDBJ whole genome shotgun (WGS) entry which is preliminary data.</text>
</comment>
<dbReference type="Proteomes" id="UP000654075">
    <property type="component" value="Unassembled WGS sequence"/>
</dbReference>
<reference evidence="2" key="1">
    <citation type="submission" date="2021-02" db="EMBL/GenBank/DDBJ databases">
        <authorList>
            <person name="Dougan E. K."/>
            <person name="Rhodes N."/>
            <person name="Thang M."/>
            <person name="Chan C."/>
        </authorList>
    </citation>
    <scope>NUCLEOTIDE SEQUENCE</scope>
</reference>
<sequence>MADFELFRRRRLRDLVRSKGRLSLVAVFLLVWLVQDLLASSKPCFVELHPASKLERLPPRSRHGLRAVQQSEQEVKKLDKDSLDFETQKFNMAWVRMKDAQEQSSGSLAELAFLAELRQEVEEQGKIVEELGGSLPAEMMTLEQAEAKAAKLKSELSFENLMKISNDERWILAKSIGPAFPISLVLSYTLYWVLNIPFIAFAYYTTVLTGQTTMGVVMAGAYATSIPFKPLVYIGALLVSPWTAETIMPPIGRAFGFFKLPITPSLRELYRMFRLEVDFEGDVSSKLFEIELFGDYLGGLAPQALACQPPRFHFTPDYASFTQGSFVPEI</sequence>